<keyword evidence="1" id="KW-0031">Aminopeptidase</keyword>
<proteinExistence type="predicted"/>
<evidence type="ECO:0000313" key="1">
    <source>
        <dbReference type="EMBL" id="RZB58906.1"/>
    </source>
</evidence>
<keyword evidence="1" id="KW-0645">Protease</keyword>
<dbReference type="GO" id="GO:0004177">
    <property type="term" value="F:aminopeptidase activity"/>
    <property type="evidence" value="ECO:0007669"/>
    <property type="project" value="UniProtKB-KW"/>
</dbReference>
<evidence type="ECO:0000313" key="2">
    <source>
        <dbReference type="EMBL" id="RZB58907.1"/>
    </source>
</evidence>
<organism evidence="1 3">
    <name type="scientific">Glycine soja</name>
    <name type="common">Wild soybean</name>
    <dbReference type="NCBI Taxonomy" id="3848"/>
    <lineage>
        <taxon>Eukaryota</taxon>
        <taxon>Viridiplantae</taxon>
        <taxon>Streptophyta</taxon>
        <taxon>Embryophyta</taxon>
        <taxon>Tracheophyta</taxon>
        <taxon>Spermatophyta</taxon>
        <taxon>Magnoliopsida</taxon>
        <taxon>eudicotyledons</taxon>
        <taxon>Gunneridae</taxon>
        <taxon>Pentapetalae</taxon>
        <taxon>rosids</taxon>
        <taxon>fabids</taxon>
        <taxon>Fabales</taxon>
        <taxon>Fabaceae</taxon>
        <taxon>Papilionoideae</taxon>
        <taxon>50 kb inversion clade</taxon>
        <taxon>NPAAA clade</taxon>
        <taxon>indigoferoid/millettioid clade</taxon>
        <taxon>Phaseoleae</taxon>
        <taxon>Glycine</taxon>
        <taxon>Glycine subgen. Soja</taxon>
    </lineage>
</organism>
<name>A0A445GCB8_GLYSO</name>
<dbReference type="Proteomes" id="UP000289340">
    <property type="component" value="Chromosome 16"/>
</dbReference>
<evidence type="ECO:0000313" key="3">
    <source>
        <dbReference type="Proteomes" id="UP000289340"/>
    </source>
</evidence>
<sequence>MEQKQQSIDQFKGNTRLPSFAIPERYELHLIPDLSALLLFDETLSGGVLRIGFSGILNEHLRGFYKWVDCKADNWERILVKYGAGLLLTNFISQIVPLVNSDEKADEIEAFFASHMNHSIVMHLKLSIERIRIKARWI</sequence>
<keyword evidence="3" id="KW-1185">Reference proteome</keyword>
<dbReference type="Gene3D" id="1.25.50.20">
    <property type="match status" value="1"/>
</dbReference>
<accession>A0A445GCB8</accession>
<gene>
    <name evidence="1" type="ORF">D0Y65_042290</name>
</gene>
<keyword evidence="1" id="KW-0378">Hydrolase</keyword>
<comment type="caution">
    <text evidence="1">The sequence shown here is derived from an EMBL/GenBank/DDBJ whole genome shotgun (WGS) entry which is preliminary data.</text>
</comment>
<dbReference type="AlphaFoldDB" id="A0A445GCB8"/>
<protein>
    <submittedName>
        <fullName evidence="1">Aminopeptidase M1 isoform C</fullName>
    </submittedName>
    <submittedName>
        <fullName evidence="2">Aminopeptidase M1 isoform D</fullName>
    </submittedName>
</protein>
<dbReference type="EMBL" id="QZWG01000016">
    <property type="protein sequence ID" value="RZB58907.1"/>
    <property type="molecule type" value="Genomic_DNA"/>
</dbReference>
<dbReference type="EMBL" id="QZWG01000016">
    <property type="protein sequence ID" value="RZB58906.1"/>
    <property type="molecule type" value="Genomic_DNA"/>
</dbReference>
<reference evidence="1 3" key="1">
    <citation type="submission" date="2018-09" db="EMBL/GenBank/DDBJ databases">
        <title>A high-quality reference genome of wild soybean provides a powerful tool to mine soybean genomes.</title>
        <authorList>
            <person name="Xie M."/>
            <person name="Chung C.Y.L."/>
            <person name="Li M.-W."/>
            <person name="Wong F.-L."/>
            <person name="Chan T.-F."/>
            <person name="Lam H.-M."/>
        </authorList>
    </citation>
    <scope>NUCLEOTIDE SEQUENCE [LARGE SCALE GENOMIC DNA]</scope>
    <source>
        <strain evidence="3">cv. W05</strain>
        <tissue evidence="1">Hypocotyl of etiolated seedlings</tissue>
    </source>
</reference>